<dbReference type="CDD" id="cd04514">
    <property type="entry name" value="Taspase1_like"/>
    <property type="match status" value="1"/>
</dbReference>
<dbReference type="Proteomes" id="UP000193689">
    <property type="component" value="Unassembled WGS sequence"/>
</dbReference>
<dbReference type="GO" id="GO:0004298">
    <property type="term" value="F:threonine-type endopeptidase activity"/>
    <property type="evidence" value="ECO:0007669"/>
    <property type="project" value="InterPro"/>
</dbReference>
<keyword evidence="5" id="KW-1185">Reference proteome</keyword>
<dbReference type="FunFam" id="3.60.20.30:FF:000007">
    <property type="entry name" value="Similar to threonine aspartase"/>
    <property type="match status" value="1"/>
</dbReference>
<dbReference type="SUPFAM" id="SSF56235">
    <property type="entry name" value="N-terminal nucleophile aminohydrolases (Ntn hydrolases)"/>
    <property type="match status" value="1"/>
</dbReference>
<organism evidence="4 5">
    <name type="scientific">Pseudomassariella vexata</name>
    <dbReference type="NCBI Taxonomy" id="1141098"/>
    <lineage>
        <taxon>Eukaryota</taxon>
        <taxon>Fungi</taxon>
        <taxon>Dikarya</taxon>
        <taxon>Ascomycota</taxon>
        <taxon>Pezizomycotina</taxon>
        <taxon>Sordariomycetes</taxon>
        <taxon>Xylariomycetidae</taxon>
        <taxon>Amphisphaeriales</taxon>
        <taxon>Pseudomassariaceae</taxon>
        <taxon>Pseudomassariella</taxon>
    </lineage>
</organism>
<evidence type="ECO:0000313" key="4">
    <source>
        <dbReference type="EMBL" id="ORY59971.1"/>
    </source>
</evidence>
<evidence type="ECO:0000256" key="3">
    <source>
        <dbReference type="SAM" id="MobiDB-lite"/>
    </source>
</evidence>
<feature type="compositionally biased region" description="Polar residues" evidence="3">
    <location>
        <begin position="125"/>
        <end position="138"/>
    </location>
</feature>
<protein>
    <submittedName>
        <fullName evidence="4">Nucleophile aminohydrolase</fullName>
    </submittedName>
</protein>
<dbReference type="PANTHER" id="PTHR10188">
    <property type="entry name" value="L-ASPARAGINASE"/>
    <property type="match status" value="1"/>
</dbReference>
<dbReference type="RefSeq" id="XP_040712405.1">
    <property type="nucleotide sequence ID" value="XM_040860878.1"/>
</dbReference>
<evidence type="ECO:0000313" key="5">
    <source>
        <dbReference type="Proteomes" id="UP000193689"/>
    </source>
</evidence>
<dbReference type="OrthoDB" id="77601at2759"/>
<keyword evidence="4" id="KW-0378">Hydrolase</keyword>
<reference evidence="4 5" key="1">
    <citation type="submission" date="2016-07" db="EMBL/GenBank/DDBJ databases">
        <title>Pervasive Adenine N6-methylation of Active Genes in Fungi.</title>
        <authorList>
            <consortium name="DOE Joint Genome Institute"/>
            <person name="Mondo S.J."/>
            <person name="Dannebaum R.O."/>
            <person name="Kuo R.C."/>
            <person name="Labutti K."/>
            <person name="Haridas S."/>
            <person name="Kuo A."/>
            <person name="Salamov A."/>
            <person name="Ahrendt S.R."/>
            <person name="Lipzen A."/>
            <person name="Sullivan W."/>
            <person name="Andreopoulos W.B."/>
            <person name="Clum A."/>
            <person name="Lindquist E."/>
            <person name="Daum C."/>
            <person name="Ramamoorthy G.K."/>
            <person name="Gryganskyi A."/>
            <person name="Culley D."/>
            <person name="Magnuson J.K."/>
            <person name="James T.Y."/>
            <person name="O'Malley M.A."/>
            <person name="Stajich J.E."/>
            <person name="Spatafora J.W."/>
            <person name="Visel A."/>
            <person name="Grigoriev I.V."/>
        </authorList>
    </citation>
    <scope>NUCLEOTIDE SEQUENCE [LARGE SCALE GENOMIC DNA]</scope>
    <source>
        <strain evidence="4 5">CBS 129021</strain>
    </source>
</reference>
<dbReference type="GO" id="GO:0005737">
    <property type="term" value="C:cytoplasm"/>
    <property type="evidence" value="ECO:0007669"/>
    <property type="project" value="TreeGrafter"/>
</dbReference>
<evidence type="ECO:0000256" key="1">
    <source>
        <dbReference type="PIRSR" id="PIRSR600246-1"/>
    </source>
</evidence>
<dbReference type="Pfam" id="PF01112">
    <property type="entry name" value="Asparaginase_2"/>
    <property type="match status" value="1"/>
</dbReference>
<dbReference type="PANTHER" id="PTHR10188:SF8">
    <property type="entry name" value="THREONINE ASPARTASE 1"/>
    <property type="match status" value="1"/>
</dbReference>
<dbReference type="Gene3D" id="3.60.20.30">
    <property type="entry name" value="(Glycosyl)asparaginase"/>
    <property type="match status" value="1"/>
</dbReference>
<feature type="region of interest" description="Disordered" evidence="3">
    <location>
        <begin position="24"/>
        <end position="184"/>
    </location>
</feature>
<sequence length="420" mass="45060">MALIPNDWLISRNARDRYVRWQEDLKRADMQSRDVTPSTPTKTPNPEYDEETHQKAQRDHTTAILTGTWNEGQPDSPVHPATPSDNGPPLAPHVPSPLKAQTPQSNGSTSSRLQDRSPLSFLGSKYTSKTDNSESPKTGSPDRKRPRFLERHSTSSPRNSDVGNPDAMDTGDGTGSLPNDRSTIPCLSDTVLKNLGTLVDPATAKEVEDLCTSNLSPASRKDSIFDGEYDEDMITDTVGAIAIDQDGHMAAGSSSGGIGMKHRGRVGPAALVGIGTAIIPADDSDRDSVTVGAVTSGTGEHMATTVAAQKCAERLYHGSVRGEGGFDVREDDESAIMESFIMHDFQLHPGVLNSSSAGAIGVMAVKQAPGGFYLYFAHNTDSFALASMGSSDRDPHCVMSRIDEKSRDRIAQGARKIRVD</sequence>
<dbReference type="InterPro" id="IPR000246">
    <property type="entry name" value="Peptidase_T2"/>
</dbReference>
<feature type="compositionally biased region" description="Polar residues" evidence="3">
    <location>
        <begin position="99"/>
        <end position="112"/>
    </location>
</feature>
<feature type="site" description="Cleavage; by autolysis" evidence="2">
    <location>
        <begin position="236"/>
        <end position="237"/>
    </location>
</feature>
<comment type="caution">
    <text evidence="4">The sequence shown here is derived from an EMBL/GenBank/DDBJ whole genome shotgun (WGS) entry which is preliminary data.</text>
</comment>
<accession>A0A1Y2DL78</accession>
<gene>
    <name evidence="4" type="ORF">BCR38DRAFT_443496</name>
</gene>
<dbReference type="GO" id="GO:0051604">
    <property type="term" value="P:protein maturation"/>
    <property type="evidence" value="ECO:0007669"/>
    <property type="project" value="TreeGrafter"/>
</dbReference>
<dbReference type="AlphaFoldDB" id="A0A1Y2DL78"/>
<proteinExistence type="predicted"/>
<feature type="compositionally biased region" description="Basic and acidic residues" evidence="3">
    <location>
        <begin position="51"/>
        <end position="61"/>
    </location>
</feature>
<feature type="compositionally biased region" description="Polar residues" evidence="3">
    <location>
        <begin position="33"/>
        <end position="44"/>
    </location>
</feature>
<evidence type="ECO:0000256" key="2">
    <source>
        <dbReference type="PIRSR" id="PIRSR600246-3"/>
    </source>
</evidence>
<feature type="compositionally biased region" description="Basic and acidic residues" evidence="3">
    <location>
        <begin position="140"/>
        <end position="153"/>
    </location>
</feature>
<dbReference type="InterPro" id="IPR029055">
    <property type="entry name" value="Ntn_hydrolases_N"/>
</dbReference>
<dbReference type="EMBL" id="MCFJ01000012">
    <property type="protein sequence ID" value="ORY59971.1"/>
    <property type="molecule type" value="Genomic_DNA"/>
</dbReference>
<dbReference type="InterPro" id="IPR037464">
    <property type="entry name" value="Taspase1"/>
</dbReference>
<dbReference type="STRING" id="1141098.A0A1Y2DL78"/>
<name>A0A1Y2DL78_9PEZI</name>
<feature type="compositionally biased region" description="Polar residues" evidence="3">
    <location>
        <begin position="63"/>
        <end position="73"/>
    </location>
</feature>
<feature type="active site" description="Nucleophile" evidence="1">
    <location>
        <position position="237"/>
    </location>
</feature>
<dbReference type="GeneID" id="63777090"/>
<dbReference type="InParanoid" id="A0A1Y2DL78"/>